<dbReference type="PANTHER" id="PTHR38456">
    <property type="entry name" value="CYCLIC DI-AMP RECEPTOR A"/>
    <property type="match status" value="1"/>
</dbReference>
<keyword evidence="2" id="KW-1185">Reference proteome</keyword>
<evidence type="ECO:0000313" key="1">
    <source>
        <dbReference type="EMBL" id="MCC2231167.1"/>
    </source>
</evidence>
<dbReference type="AlphaFoldDB" id="A0AAE3E9S9"/>
<dbReference type="PANTHER" id="PTHR38456:SF1">
    <property type="entry name" value="CYCLIC DI-AMP RECEPTOR A"/>
    <property type="match status" value="1"/>
</dbReference>
<organism evidence="1 2">
    <name type="scientific">Hominifimenecus microfluidus</name>
    <dbReference type="NCBI Taxonomy" id="2885348"/>
    <lineage>
        <taxon>Bacteria</taxon>
        <taxon>Bacillati</taxon>
        <taxon>Bacillota</taxon>
        <taxon>Clostridia</taxon>
        <taxon>Lachnospirales</taxon>
        <taxon>Lachnospiraceae</taxon>
        <taxon>Hominifimenecus</taxon>
    </lineage>
</organism>
<evidence type="ECO:0000313" key="2">
    <source>
        <dbReference type="Proteomes" id="UP001198182"/>
    </source>
</evidence>
<dbReference type="RefSeq" id="WP_308453689.1">
    <property type="nucleotide sequence ID" value="NZ_JAJEQR010000023.1"/>
</dbReference>
<comment type="caution">
    <text evidence="1">The sequence shown here is derived from an EMBL/GenBank/DDBJ whole genome shotgun (WGS) entry which is preliminary data.</text>
</comment>
<dbReference type="SUPFAM" id="SSF54913">
    <property type="entry name" value="GlnB-like"/>
    <property type="match status" value="1"/>
</dbReference>
<dbReference type="InterPro" id="IPR010375">
    <property type="entry name" value="CdAMP_rec"/>
</dbReference>
<dbReference type="Proteomes" id="UP001198182">
    <property type="component" value="Unassembled WGS sequence"/>
</dbReference>
<dbReference type="Gene3D" id="3.30.70.120">
    <property type="match status" value="1"/>
</dbReference>
<protein>
    <submittedName>
        <fullName evidence="1">Cyclic-di-AMP receptor</fullName>
    </submittedName>
</protein>
<sequence>MKLIFAIIQTDDTDNVVAILNQQGYMVTKLNSTGGFLRKGNSTLMIGIPEEKVNDVIRIFKEECGRRQQMMDPVPYMDNPIITGSPMVPMVVGGATIFVVDVERFEKV</sequence>
<dbReference type="EMBL" id="JAJEQR010000023">
    <property type="protein sequence ID" value="MCC2231167.1"/>
    <property type="molecule type" value="Genomic_DNA"/>
</dbReference>
<dbReference type="Pfam" id="PF06153">
    <property type="entry name" value="CdAMP_rec"/>
    <property type="match status" value="1"/>
</dbReference>
<keyword evidence="1" id="KW-0675">Receptor</keyword>
<dbReference type="InterPro" id="IPR011322">
    <property type="entry name" value="N-reg_PII-like_a/b"/>
</dbReference>
<dbReference type="InterPro" id="IPR015867">
    <property type="entry name" value="N-reg_PII/ATP_PRibTrfase_C"/>
</dbReference>
<name>A0AAE3E9S9_9FIRM</name>
<proteinExistence type="predicted"/>
<accession>A0AAE3E9S9</accession>
<reference evidence="1" key="1">
    <citation type="submission" date="2021-10" db="EMBL/GenBank/DDBJ databases">
        <title>Anaerobic single-cell dispensing facilitates the cultivation of human gut bacteria.</title>
        <authorList>
            <person name="Afrizal A."/>
        </authorList>
    </citation>
    <scope>NUCLEOTIDE SEQUENCE</scope>
    <source>
        <strain evidence="1">CLA-AA-H215</strain>
    </source>
</reference>
<gene>
    <name evidence="1" type="ORF">LKD81_09205</name>
</gene>